<dbReference type="EMBL" id="CP089984">
    <property type="protein sequence ID" value="WXB16818.1"/>
    <property type="molecule type" value="Genomic_DNA"/>
</dbReference>
<dbReference type="Gene3D" id="3.20.20.20">
    <property type="entry name" value="Dihydropteroate synthase-like"/>
    <property type="match status" value="1"/>
</dbReference>
<evidence type="ECO:0000256" key="3">
    <source>
        <dbReference type="ARBA" id="ARBA00004763"/>
    </source>
</evidence>
<proteinExistence type="predicted"/>
<keyword evidence="7" id="KW-0460">Magnesium</keyword>
<organism evidence="10 11">
    <name type="scientific">Pendulispora albinea</name>
    <dbReference type="NCBI Taxonomy" id="2741071"/>
    <lineage>
        <taxon>Bacteria</taxon>
        <taxon>Pseudomonadati</taxon>
        <taxon>Myxococcota</taxon>
        <taxon>Myxococcia</taxon>
        <taxon>Myxococcales</taxon>
        <taxon>Sorangiineae</taxon>
        <taxon>Pendulisporaceae</taxon>
        <taxon>Pendulispora</taxon>
    </lineage>
</organism>
<dbReference type="PROSITE" id="PS50972">
    <property type="entry name" value="PTERIN_BINDING"/>
    <property type="match status" value="1"/>
</dbReference>
<comment type="catalytic activity">
    <reaction evidence="1">
        <text>(7,8-dihydropterin-6-yl)methyl diphosphate + 4-aminobenzoate = 7,8-dihydropteroate + diphosphate</text>
        <dbReference type="Rhea" id="RHEA:19949"/>
        <dbReference type="ChEBI" id="CHEBI:17836"/>
        <dbReference type="ChEBI" id="CHEBI:17839"/>
        <dbReference type="ChEBI" id="CHEBI:33019"/>
        <dbReference type="ChEBI" id="CHEBI:72950"/>
        <dbReference type="EC" id="2.5.1.15"/>
    </reaction>
</comment>
<dbReference type="GO" id="GO:0004156">
    <property type="term" value="F:dihydropteroate synthase activity"/>
    <property type="evidence" value="ECO:0007669"/>
    <property type="project" value="UniProtKB-EC"/>
</dbReference>
<evidence type="ECO:0000256" key="5">
    <source>
        <dbReference type="ARBA" id="ARBA00022679"/>
    </source>
</evidence>
<feature type="domain" description="Pterin-binding" evidence="9">
    <location>
        <begin position="1"/>
        <end position="259"/>
    </location>
</feature>
<dbReference type="Pfam" id="PF00809">
    <property type="entry name" value="Pterin_bind"/>
    <property type="match status" value="1"/>
</dbReference>
<evidence type="ECO:0000256" key="1">
    <source>
        <dbReference type="ARBA" id="ARBA00000012"/>
    </source>
</evidence>
<keyword evidence="6" id="KW-0479">Metal-binding</keyword>
<dbReference type="Proteomes" id="UP001370348">
    <property type="component" value="Chromosome"/>
</dbReference>
<evidence type="ECO:0000256" key="4">
    <source>
        <dbReference type="ARBA" id="ARBA00012458"/>
    </source>
</evidence>
<dbReference type="SUPFAM" id="SSF51717">
    <property type="entry name" value="Dihydropteroate synthetase-like"/>
    <property type="match status" value="1"/>
</dbReference>
<dbReference type="NCBIfam" id="TIGR01496">
    <property type="entry name" value="DHPS"/>
    <property type="match status" value="1"/>
</dbReference>
<keyword evidence="5 10" id="KW-0808">Transferase</keyword>
<dbReference type="InterPro" id="IPR011005">
    <property type="entry name" value="Dihydropteroate_synth-like_sf"/>
</dbReference>
<dbReference type="PANTHER" id="PTHR20941:SF1">
    <property type="entry name" value="FOLIC ACID SYNTHESIS PROTEIN FOL1"/>
    <property type="match status" value="1"/>
</dbReference>
<keyword evidence="11" id="KW-1185">Reference proteome</keyword>
<dbReference type="RefSeq" id="WP_394826447.1">
    <property type="nucleotide sequence ID" value="NZ_CP089984.1"/>
</dbReference>
<comment type="pathway">
    <text evidence="3">Cofactor biosynthesis; tetrahydrofolate biosynthesis; 7,8-dihydrofolate from 2-amino-4-hydroxy-6-hydroxymethyl-7,8-dihydropteridine diphosphate and 4-aminobenzoate: step 1/2.</text>
</comment>
<reference evidence="10 11" key="1">
    <citation type="submission" date="2021-12" db="EMBL/GenBank/DDBJ databases">
        <title>Discovery of the Pendulisporaceae a myxobacterial family with distinct sporulation behavior and unique specialized metabolism.</title>
        <authorList>
            <person name="Garcia R."/>
            <person name="Popoff A."/>
            <person name="Bader C.D."/>
            <person name="Loehr J."/>
            <person name="Walesch S."/>
            <person name="Walt C."/>
            <person name="Boldt J."/>
            <person name="Bunk B."/>
            <person name="Haeckl F.J.F.P.J."/>
            <person name="Gunesch A.P."/>
            <person name="Birkelbach J."/>
            <person name="Nuebel U."/>
            <person name="Pietschmann T."/>
            <person name="Bach T."/>
            <person name="Mueller R."/>
        </authorList>
    </citation>
    <scope>NUCLEOTIDE SEQUENCE [LARGE SCALE GENOMIC DNA]</scope>
    <source>
        <strain evidence="10 11">MSr11954</strain>
    </source>
</reference>
<dbReference type="PROSITE" id="PS00793">
    <property type="entry name" value="DHPS_2"/>
    <property type="match status" value="1"/>
</dbReference>
<evidence type="ECO:0000256" key="6">
    <source>
        <dbReference type="ARBA" id="ARBA00022723"/>
    </source>
</evidence>
<dbReference type="EC" id="2.5.1.15" evidence="4"/>
<name>A0ABZ2M115_9BACT</name>
<accession>A0ABZ2M115</accession>
<dbReference type="InterPro" id="IPR045031">
    <property type="entry name" value="DHP_synth-like"/>
</dbReference>
<dbReference type="InterPro" id="IPR006390">
    <property type="entry name" value="DHP_synth_dom"/>
</dbReference>
<comment type="cofactor">
    <cofactor evidence="2">
        <name>Mg(2+)</name>
        <dbReference type="ChEBI" id="CHEBI:18420"/>
    </cofactor>
</comment>
<sequence>MGICNVTPDSFSDGGQAYEEKDARNKIDTLLREGADILDIGGESTRPRAPLVPPDVQLARVLPVVRYAVEKAAEAGACVSVDTSSAEVARVCLEAGAWAINDVSCLREDALASEIARAGAAFILMHARGSQAEMHGFSDYRGAYGDVVTDVVTEWRAAADRAVARGVPRDALWMDPGLGFAKTAAQSLELLRRLPEIERGASAPVVIGASRKSFLKVADAQAEPQERLGASLAAAIHAAAQGARVVRVHDVRATRQALELMTKLGAPFVHAQTGRRPADA</sequence>
<evidence type="ECO:0000256" key="2">
    <source>
        <dbReference type="ARBA" id="ARBA00001946"/>
    </source>
</evidence>
<evidence type="ECO:0000313" key="11">
    <source>
        <dbReference type="Proteomes" id="UP001370348"/>
    </source>
</evidence>
<evidence type="ECO:0000313" key="10">
    <source>
        <dbReference type="EMBL" id="WXB16818.1"/>
    </source>
</evidence>
<protein>
    <recommendedName>
        <fullName evidence="4">dihydropteroate synthase</fullName>
        <ecNumber evidence="4">2.5.1.15</ecNumber>
    </recommendedName>
</protein>
<evidence type="ECO:0000256" key="8">
    <source>
        <dbReference type="ARBA" id="ARBA00022909"/>
    </source>
</evidence>
<gene>
    <name evidence="10" type="primary">folP</name>
    <name evidence="10" type="ORF">LZC94_05950</name>
</gene>
<dbReference type="PANTHER" id="PTHR20941">
    <property type="entry name" value="FOLATE SYNTHESIS PROTEINS"/>
    <property type="match status" value="1"/>
</dbReference>
<evidence type="ECO:0000256" key="7">
    <source>
        <dbReference type="ARBA" id="ARBA00022842"/>
    </source>
</evidence>
<dbReference type="InterPro" id="IPR000489">
    <property type="entry name" value="Pterin-binding_dom"/>
</dbReference>
<evidence type="ECO:0000259" key="9">
    <source>
        <dbReference type="PROSITE" id="PS50972"/>
    </source>
</evidence>
<keyword evidence="8" id="KW-0289">Folate biosynthesis</keyword>